<evidence type="ECO:0000313" key="1">
    <source>
        <dbReference type="EMBL" id="GKV17526.1"/>
    </source>
</evidence>
<evidence type="ECO:0008006" key="3">
    <source>
        <dbReference type="Google" id="ProtNLM"/>
    </source>
</evidence>
<keyword evidence="2" id="KW-1185">Reference proteome</keyword>
<organism evidence="1 2">
    <name type="scientific">Rubroshorea leprosula</name>
    <dbReference type="NCBI Taxonomy" id="152421"/>
    <lineage>
        <taxon>Eukaryota</taxon>
        <taxon>Viridiplantae</taxon>
        <taxon>Streptophyta</taxon>
        <taxon>Embryophyta</taxon>
        <taxon>Tracheophyta</taxon>
        <taxon>Spermatophyta</taxon>
        <taxon>Magnoliopsida</taxon>
        <taxon>eudicotyledons</taxon>
        <taxon>Gunneridae</taxon>
        <taxon>Pentapetalae</taxon>
        <taxon>rosids</taxon>
        <taxon>malvids</taxon>
        <taxon>Malvales</taxon>
        <taxon>Dipterocarpaceae</taxon>
        <taxon>Rubroshorea</taxon>
    </lineage>
</organism>
<gene>
    <name evidence="1" type="ORF">SLEP1_g28022</name>
</gene>
<accession>A0AAV5JXU7</accession>
<name>A0AAV5JXU7_9ROSI</name>
<comment type="caution">
    <text evidence="1">The sequence shown here is derived from an EMBL/GenBank/DDBJ whole genome shotgun (WGS) entry which is preliminary data.</text>
</comment>
<sequence length="124" mass="14490">MLQLLSKSDRQKLLRIQTQQRSSPLYSGFNSGNVCKGCYFSFRSFKTADHKVICVRNPDSDLQFQYHIEIYSPKTGPWWRSGRPFAAPFNVDFKSSGFWNGSVHWISDFGDLLRFDVNEEQIRE</sequence>
<dbReference type="EMBL" id="BPVZ01000048">
    <property type="protein sequence ID" value="GKV17526.1"/>
    <property type="molecule type" value="Genomic_DNA"/>
</dbReference>
<reference evidence="1 2" key="1">
    <citation type="journal article" date="2021" name="Commun. Biol.">
        <title>The genome of Shorea leprosula (Dipterocarpaceae) highlights the ecological relevance of drought in aseasonal tropical rainforests.</title>
        <authorList>
            <person name="Ng K.K.S."/>
            <person name="Kobayashi M.J."/>
            <person name="Fawcett J.A."/>
            <person name="Hatakeyama M."/>
            <person name="Paape T."/>
            <person name="Ng C.H."/>
            <person name="Ang C.C."/>
            <person name="Tnah L.H."/>
            <person name="Lee C.T."/>
            <person name="Nishiyama T."/>
            <person name="Sese J."/>
            <person name="O'Brien M.J."/>
            <person name="Copetti D."/>
            <person name="Mohd Noor M.I."/>
            <person name="Ong R.C."/>
            <person name="Putra M."/>
            <person name="Sireger I.Z."/>
            <person name="Indrioko S."/>
            <person name="Kosugi Y."/>
            <person name="Izuno A."/>
            <person name="Isagi Y."/>
            <person name="Lee S.L."/>
            <person name="Shimizu K.K."/>
        </authorList>
    </citation>
    <scope>NUCLEOTIDE SEQUENCE [LARGE SCALE GENOMIC DNA]</scope>
    <source>
        <strain evidence="1">214</strain>
    </source>
</reference>
<evidence type="ECO:0000313" key="2">
    <source>
        <dbReference type="Proteomes" id="UP001054252"/>
    </source>
</evidence>
<proteinExistence type="predicted"/>
<dbReference type="Proteomes" id="UP001054252">
    <property type="component" value="Unassembled WGS sequence"/>
</dbReference>
<dbReference type="AlphaFoldDB" id="A0AAV5JXU7"/>
<protein>
    <recommendedName>
        <fullName evidence="3">F-box protein</fullName>
    </recommendedName>
</protein>